<reference evidence="1" key="2">
    <citation type="submission" date="2023-05" db="EMBL/GenBank/DDBJ databases">
        <authorList>
            <person name="Fouks B."/>
        </authorList>
    </citation>
    <scope>NUCLEOTIDE SEQUENCE</scope>
    <source>
        <strain evidence="1">Stay&amp;Tobe</strain>
        <tissue evidence="1">Testes</tissue>
    </source>
</reference>
<proteinExistence type="predicted"/>
<sequence>MEANSAGDIRDTVRVVYEAVSDELEDETVSNAIRLIKYMSSYIVPSVSFISASIFNTLCQHIDGIVDGILAIARTTISAAGLGKVIIPEMCKDYNTLYGYITACYKIVGGYCKDLASIHRRSHIIVEPRENGEYYAEGAFGMDVLELGFAEFLCKLMGFGPCGSFKSNVGENSIKIGFTLSSRRGYLNPYIEEICFERFSKVTYNITGFWFLNTIIEKILEFFTPLIWGAYVKTLETGLENAMREVLDERLAETQMLEK</sequence>
<dbReference type="Gene3D" id="3.15.10.50">
    <property type="match status" value="1"/>
</dbReference>
<evidence type="ECO:0000313" key="1">
    <source>
        <dbReference type="EMBL" id="KAJ9584537.1"/>
    </source>
</evidence>
<reference evidence="1" key="1">
    <citation type="journal article" date="2023" name="IScience">
        <title>Live-bearing cockroach genome reveals convergent evolutionary mechanisms linked to viviparity in insects and beyond.</title>
        <authorList>
            <person name="Fouks B."/>
            <person name="Harrison M.C."/>
            <person name="Mikhailova A.A."/>
            <person name="Marchal E."/>
            <person name="English S."/>
            <person name="Carruthers M."/>
            <person name="Jennings E.C."/>
            <person name="Chiamaka E.L."/>
            <person name="Frigard R.A."/>
            <person name="Pippel M."/>
            <person name="Attardo G.M."/>
            <person name="Benoit J.B."/>
            <person name="Bornberg-Bauer E."/>
            <person name="Tobe S.S."/>
        </authorList>
    </citation>
    <scope>NUCLEOTIDE SEQUENCE</scope>
    <source>
        <strain evidence="1">Stay&amp;Tobe</strain>
    </source>
</reference>
<keyword evidence="2" id="KW-1185">Reference proteome</keyword>
<dbReference type="EMBL" id="JASPKZ010007399">
    <property type="protein sequence ID" value="KAJ9584537.1"/>
    <property type="molecule type" value="Genomic_DNA"/>
</dbReference>
<accession>A0AAD7ZQZ9</accession>
<organism evidence="1 2">
    <name type="scientific">Diploptera punctata</name>
    <name type="common">Pacific beetle cockroach</name>
    <dbReference type="NCBI Taxonomy" id="6984"/>
    <lineage>
        <taxon>Eukaryota</taxon>
        <taxon>Metazoa</taxon>
        <taxon>Ecdysozoa</taxon>
        <taxon>Arthropoda</taxon>
        <taxon>Hexapoda</taxon>
        <taxon>Insecta</taxon>
        <taxon>Pterygota</taxon>
        <taxon>Neoptera</taxon>
        <taxon>Polyneoptera</taxon>
        <taxon>Dictyoptera</taxon>
        <taxon>Blattodea</taxon>
        <taxon>Blaberoidea</taxon>
        <taxon>Blaberidae</taxon>
        <taxon>Diplopterinae</taxon>
        <taxon>Diploptera</taxon>
    </lineage>
</organism>
<comment type="caution">
    <text evidence="1">The sequence shown here is derived from an EMBL/GenBank/DDBJ whole genome shotgun (WGS) entry which is preliminary data.</text>
</comment>
<name>A0AAD7ZQZ9_DIPPU</name>
<dbReference type="InterPro" id="IPR038602">
    <property type="entry name" value="Mite_allergen_7_sf"/>
</dbReference>
<gene>
    <name evidence="1" type="ORF">L9F63_021147</name>
</gene>
<protein>
    <submittedName>
        <fullName evidence="1">Uncharacterized protein</fullName>
    </submittedName>
</protein>
<dbReference type="Proteomes" id="UP001233999">
    <property type="component" value="Unassembled WGS sequence"/>
</dbReference>
<dbReference type="AlphaFoldDB" id="A0AAD7ZQZ9"/>
<evidence type="ECO:0000313" key="2">
    <source>
        <dbReference type="Proteomes" id="UP001233999"/>
    </source>
</evidence>